<dbReference type="PROSITE" id="PS50932">
    <property type="entry name" value="HTH_LACI_2"/>
    <property type="match status" value="1"/>
</dbReference>
<evidence type="ECO:0000313" key="6">
    <source>
        <dbReference type="EMBL" id="GAA4407972.1"/>
    </source>
</evidence>
<dbReference type="Gene3D" id="3.40.50.2300">
    <property type="match status" value="2"/>
</dbReference>
<evidence type="ECO:0000259" key="5">
    <source>
        <dbReference type="PROSITE" id="PS50932"/>
    </source>
</evidence>
<organism evidence="6 7">
    <name type="scientific">Fodinibacter luteus</name>
    <dbReference type="NCBI Taxonomy" id="552064"/>
    <lineage>
        <taxon>Bacteria</taxon>
        <taxon>Bacillati</taxon>
        <taxon>Actinomycetota</taxon>
        <taxon>Actinomycetes</taxon>
        <taxon>Micrococcales</taxon>
        <taxon>Intrasporangiaceae</taxon>
        <taxon>Fodinibacter (ex Wang et al. 2009)</taxon>
    </lineage>
</organism>
<dbReference type="SUPFAM" id="SSF53822">
    <property type="entry name" value="Periplasmic binding protein-like I"/>
    <property type="match status" value="1"/>
</dbReference>
<proteinExistence type="predicted"/>
<dbReference type="InterPro" id="IPR046335">
    <property type="entry name" value="LacI/GalR-like_sensor"/>
</dbReference>
<dbReference type="InterPro" id="IPR010982">
    <property type="entry name" value="Lambda_DNA-bd_dom_sf"/>
</dbReference>
<dbReference type="SMART" id="SM00354">
    <property type="entry name" value="HTH_LACI"/>
    <property type="match status" value="1"/>
</dbReference>
<reference evidence="7" key="1">
    <citation type="journal article" date="2019" name="Int. J. Syst. Evol. Microbiol.">
        <title>The Global Catalogue of Microorganisms (GCM) 10K type strain sequencing project: providing services to taxonomists for standard genome sequencing and annotation.</title>
        <authorList>
            <consortium name="The Broad Institute Genomics Platform"/>
            <consortium name="The Broad Institute Genome Sequencing Center for Infectious Disease"/>
            <person name="Wu L."/>
            <person name="Ma J."/>
        </authorList>
    </citation>
    <scope>NUCLEOTIDE SEQUENCE [LARGE SCALE GENOMIC DNA]</scope>
    <source>
        <strain evidence="7">JCM 17809</strain>
    </source>
</reference>
<dbReference type="InterPro" id="IPR028082">
    <property type="entry name" value="Peripla_BP_I"/>
</dbReference>
<accession>A0ABP8KJN9</accession>
<feature type="region of interest" description="Disordered" evidence="4">
    <location>
        <begin position="1"/>
        <end position="22"/>
    </location>
</feature>
<keyword evidence="7" id="KW-1185">Reference proteome</keyword>
<dbReference type="SUPFAM" id="SSF47413">
    <property type="entry name" value="lambda repressor-like DNA-binding domains"/>
    <property type="match status" value="1"/>
</dbReference>
<dbReference type="Pfam" id="PF00356">
    <property type="entry name" value="LacI"/>
    <property type="match status" value="1"/>
</dbReference>
<evidence type="ECO:0000313" key="7">
    <source>
        <dbReference type="Proteomes" id="UP001500945"/>
    </source>
</evidence>
<protein>
    <submittedName>
        <fullName evidence="6">Substrate-binding domain-containing protein</fullName>
    </submittedName>
</protein>
<sequence length="362" mass="37699">MPPTRQTRAGRRPTLRDVARRAGVSTSTASLVFSGKGPVASGTAERVRTAAADLAYAGPDPLASSLRQGRVGTVAVVVEGPLRYAFHDPFALAILDGLAEELDAAGRSMLLVAQPVEDPERAVAQLATQAVDAAVFPLCGERDNPVVDHLLARGVPLVGSGAPVHPGVAHVLTDEAAAMALTTRHVLNLGHRRLAHLTMPLRAGAPTSRVTEPDVAGATYPDAAGRLAGFRALAGPDAPVVQAHDLTVEAGEAAARILLDVPDDERPTAIVAQADLLAAGAVRAAEARGLRVPGDLTVTGFDGVDLPWLDHVLTTVDQPGAEKGRRMGRLVRHALEGRPVRDEPFPVRLRVGTTSAPPPSPR</sequence>
<dbReference type="RefSeq" id="WP_345206360.1">
    <property type="nucleotide sequence ID" value="NZ_BAABGM010000015.1"/>
</dbReference>
<keyword evidence="3" id="KW-0804">Transcription</keyword>
<dbReference type="InterPro" id="IPR000843">
    <property type="entry name" value="HTH_LacI"/>
</dbReference>
<name>A0ABP8KJN9_9MICO</name>
<dbReference type="Pfam" id="PF13377">
    <property type="entry name" value="Peripla_BP_3"/>
    <property type="match status" value="1"/>
</dbReference>
<evidence type="ECO:0000256" key="3">
    <source>
        <dbReference type="ARBA" id="ARBA00023163"/>
    </source>
</evidence>
<keyword evidence="2" id="KW-0238">DNA-binding</keyword>
<comment type="caution">
    <text evidence="6">The sequence shown here is derived from an EMBL/GenBank/DDBJ whole genome shotgun (WGS) entry which is preliminary data.</text>
</comment>
<feature type="domain" description="HTH lacI-type" evidence="5">
    <location>
        <begin position="13"/>
        <end position="68"/>
    </location>
</feature>
<dbReference type="Proteomes" id="UP001500945">
    <property type="component" value="Unassembled WGS sequence"/>
</dbReference>
<dbReference type="EMBL" id="BAABGM010000015">
    <property type="protein sequence ID" value="GAA4407972.1"/>
    <property type="molecule type" value="Genomic_DNA"/>
</dbReference>
<evidence type="ECO:0000256" key="2">
    <source>
        <dbReference type="ARBA" id="ARBA00023125"/>
    </source>
</evidence>
<dbReference type="CDD" id="cd06279">
    <property type="entry name" value="PBP1_LacI-like"/>
    <property type="match status" value="1"/>
</dbReference>
<evidence type="ECO:0000256" key="4">
    <source>
        <dbReference type="SAM" id="MobiDB-lite"/>
    </source>
</evidence>
<dbReference type="Gene3D" id="1.10.260.40">
    <property type="entry name" value="lambda repressor-like DNA-binding domains"/>
    <property type="match status" value="1"/>
</dbReference>
<gene>
    <name evidence="6" type="ORF">GCM10023168_24680</name>
</gene>
<dbReference type="PANTHER" id="PTHR30146">
    <property type="entry name" value="LACI-RELATED TRANSCRIPTIONAL REPRESSOR"/>
    <property type="match status" value="1"/>
</dbReference>
<dbReference type="PANTHER" id="PTHR30146:SF138">
    <property type="entry name" value="TRANSCRIPTIONAL REGULATORY PROTEIN"/>
    <property type="match status" value="1"/>
</dbReference>
<keyword evidence="1" id="KW-0805">Transcription regulation</keyword>
<evidence type="ECO:0000256" key="1">
    <source>
        <dbReference type="ARBA" id="ARBA00023015"/>
    </source>
</evidence>
<dbReference type="CDD" id="cd01392">
    <property type="entry name" value="HTH_LacI"/>
    <property type="match status" value="1"/>
</dbReference>